<organism evidence="1 2">
    <name type="scientific">Pseudonocardia humida</name>
    <dbReference type="NCBI Taxonomy" id="2800819"/>
    <lineage>
        <taxon>Bacteria</taxon>
        <taxon>Bacillati</taxon>
        <taxon>Actinomycetota</taxon>
        <taxon>Actinomycetes</taxon>
        <taxon>Pseudonocardiales</taxon>
        <taxon>Pseudonocardiaceae</taxon>
        <taxon>Pseudonocardia</taxon>
    </lineage>
</organism>
<protein>
    <submittedName>
        <fullName evidence="1">Uncharacterized protein</fullName>
    </submittedName>
</protein>
<evidence type="ECO:0000313" key="2">
    <source>
        <dbReference type="Proteomes" id="UP001165283"/>
    </source>
</evidence>
<evidence type="ECO:0000313" key="1">
    <source>
        <dbReference type="EMBL" id="MCO1655964.1"/>
    </source>
</evidence>
<name>A0ABT0ZZ78_9PSEU</name>
<dbReference type="Proteomes" id="UP001165283">
    <property type="component" value="Unassembled WGS sequence"/>
</dbReference>
<accession>A0ABT0ZZ78</accession>
<dbReference type="EMBL" id="JAGSOV010000025">
    <property type="protein sequence ID" value="MCO1655964.1"/>
    <property type="molecule type" value="Genomic_DNA"/>
</dbReference>
<reference evidence="1" key="1">
    <citation type="submission" date="2021-04" db="EMBL/GenBank/DDBJ databases">
        <title>Pseudonocardia sp. nov., isolated from sandy soil of mangrove forest.</title>
        <authorList>
            <person name="Zan Z."/>
            <person name="Huang R."/>
            <person name="Liu W."/>
        </authorList>
    </citation>
    <scope>NUCLEOTIDE SEQUENCE</scope>
    <source>
        <strain evidence="1">S2-4</strain>
    </source>
</reference>
<comment type="caution">
    <text evidence="1">The sequence shown here is derived from an EMBL/GenBank/DDBJ whole genome shotgun (WGS) entry which is preliminary data.</text>
</comment>
<keyword evidence="2" id="KW-1185">Reference proteome</keyword>
<sequence>MSASPDEPGDLRRRVSALERRIEEVAADASAARHLAAANDRDYADLAIKVDANRSAVNALGVQTAARFDRLENEVRSGFGEVRAKLDQAAAGQQRIVELITGLIERGDDR</sequence>
<gene>
    <name evidence="1" type="ORF">KDL28_12965</name>
</gene>
<proteinExistence type="predicted"/>
<dbReference type="RefSeq" id="WP_252438233.1">
    <property type="nucleotide sequence ID" value="NZ_JAGSOV010000025.1"/>
</dbReference>